<dbReference type="EMBL" id="CACRUA010000037">
    <property type="protein sequence ID" value="VYU68120.1"/>
    <property type="molecule type" value="Genomic_DNA"/>
</dbReference>
<dbReference type="AlphaFoldDB" id="A0A6N3GVQ0"/>
<proteinExistence type="predicted"/>
<name>A0A6N3GVQ0_CLOSY</name>
<organism evidence="1">
    <name type="scientific">Clostridium symbiosum</name>
    <name type="common">Bacteroides symbiosus</name>
    <dbReference type="NCBI Taxonomy" id="1512"/>
    <lineage>
        <taxon>Bacteria</taxon>
        <taxon>Bacillati</taxon>
        <taxon>Bacillota</taxon>
        <taxon>Clostridia</taxon>
        <taxon>Lachnospirales</taxon>
        <taxon>Lachnospiraceae</taxon>
        <taxon>Otoolea</taxon>
    </lineage>
</organism>
<accession>A0A6N3GVQ0</accession>
<dbReference type="RefSeq" id="WP_156684828.1">
    <property type="nucleotide sequence ID" value="NZ_CACRUA010000037.1"/>
</dbReference>
<reference evidence="1" key="1">
    <citation type="submission" date="2019-11" db="EMBL/GenBank/DDBJ databases">
        <authorList>
            <person name="Feng L."/>
        </authorList>
    </citation>
    <scope>NUCLEOTIDE SEQUENCE</scope>
    <source>
        <strain evidence="1">CsymbiosumLFYP84</strain>
    </source>
</reference>
<sequence length="123" mass="14456">MQSIVLITNCNQILSLINSQCKGDDISSYKKGNQLNIEMENGRVYITLSNEIVEDFEYGEMQCIHKLFPDTIFFYLICYTNNAVLNKLMKQLIFKEKVYVDDDKGNIFTFNEFKEYCLKTFVE</sequence>
<evidence type="ECO:0000313" key="1">
    <source>
        <dbReference type="EMBL" id="VYU68120.1"/>
    </source>
</evidence>
<gene>
    <name evidence="1" type="ORF">CSLFYP84_03299</name>
</gene>
<protein>
    <submittedName>
        <fullName evidence="1">Uncharacterized protein</fullName>
    </submittedName>
</protein>